<dbReference type="AlphaFoldDB" id="A0A3B0WFK1"/>
<dbReference type="PANTHER" id="PTHR38730">
    <property type="entry name" value="SLL7028 PROTEIN"/>
    <property type="match status" value="1"/>
</dbReference>
<evidence type="ECO:0000256" key="1">
    <source>
        <dbReference type="SAM" id="MobiDB-lite"/>
    </source>
</evidence>
<feature type="domain" description="Putative metallopeptidase" evidence="3">
    <location>
        <begin position="8"/>
        <end position="287"/>
    </location>
</feature>
<evidence type="ECO:0000259" key="3">
    <source>
        <dbReference type="Pfam" id="PF13203"/>
    </source>
</evidence>
<feature type="region of interest" description="Disordered" evidence="1">
    <location>
        <begin position="135"/>
        <end position="215"/>
    </location>
</feature>
<feature type="compositionally biased region" description="Basic and acidic residues" evidence="1">
    <location>
        <begin position="186"/>
        <end position="195"/>
    </location>
</feature>
<protein>
    <recommendedName>
        <fullName evidence="5">Sll7028 protein</fullName>
    </recommendedName>
</protein>
<feature type="compositionally biased region" description="Basic and acidic residues" evidence="1">
    <location>
        <begin position="160"/>
        <end position="178"/>
    </location>
</feature>
<dbReference type="InterPro" id="IPR025154">
    <property type="entry name" value="Put_metallopeptidase_dom"/>
</dbReference>
<dbReference type="EMBL" id="UOFD01000024">
    <property type="protein sequence ID" value="VAW51123.1"/>
    <property type="molecule type" value="Genomic_DNA"/>
</dbReference>
<feature type="compositionally biased region" description="Acidic residues" evidence="1">
    <location>
        <begin position="148"/>
        <end position="159"/>
    </location>
</feature>
<organism evidence="4">
    <name type="scientific">hydrothermal vent metagenome</name>
    <dbReference type="NCBI Taxonomy" id="652676"/>
    <lineage>
        <taxon>unclassified sequences</taxon>
        <taxon>metagenomes</taxon>
        <taxon>ecological metagenomes</taxon>
    </lineage>
</organism>
<evidence type="ECO:0000313" key="4">
    <source>
        <dbReference type="EMBL" id="VAW51123.1"/>
    </source>
</evidence>
<gene>
    <name evidence="4" type="ORF">MNBD_GAMMA06-1815</name>
</gene>
<dbReference type="PANTHER" id="PTHR38730:SF1">
    <property type="entry name" value="SLL7028 PROTEIN"/>
    <property type="match status" value="1"/>
</dbReference>
<feature type="domain" description="VWA-like" evidence="2">
    <location>
        <begin position="294"/>
        <end position="418"/>
    </location>
</feature>
<dbReference type="Pfam" id="PF13203">
    <property type="entry name" value="DUF2201_N"/>
    <property type="match status" value="1"/>
</dbReference>
<dbReference type="Pfam" id="PF09967">
    <property type="entry name" value="DUF2201"/>
    <property type="match status" value="1"/>
</dbReference>
<reference evidence="4" key="1">
    <citation type="submission" date="2018-06" db="EMBL/GenBank/DDBJ databases">
        <authorList>
            <person name="Zhirakovskaya E."/>
        </authorList>
    </citation>
    <scope>NUCLEOTIDE SEQUENCE</scope>
</reference>
<sequence>MSDYHDVEKKLATARTRLILDKPFLGALVLRLPMVAGDPKWCETTFSDGKTFYYNSDYIDALDTEQTQFALSHEALHCALSHFYRRGHRIKHRWDLACDYAVNPLLINDGLKPTPDAQHLREYEGMTAEEIYPCLEDNDNDGERDLEAEQQSDNADNDDQQDRQDSGGGSKEKEKGNDEQSEGQGEQDKDQDDAGKGGMAQQPAGMSQQEEDELSLQWEQRLAGAAQQALQSGKLEGEMARMVDHLLQPKLPWRMLLARYMSATAREDYSYMRPSSRRGDPVVYPSMRSHETNIVVAVDTSGSIDQEEIEEFISEIDAIKSQVRASVTLLTCDSKLNHGCPWIFEAWDQFQFDVEIRGGGGTNFKPVFDWVEKQDRAPDLLVYFTDADGIFPEVEPVFPVTWLVKGKTTVPFGVRVQLN</sequence>
<evidence type="ECO:0008006" key="5">
    <source>
        <dbReference type="Google" id="ProtNLM"/>
    </source>
</evidence>
<evidence type="ECO:0000259" key="2">
    <source>
        <dbReference type="Pfam" id="PF09967"/>
    </source>
</evidence>
<dbReference type="InterPro" id="IPR018698">
    <property type="entry name" value="VWA-like_dom"/>
</dbReference>
<proteinExistence type="predicted"/>
<accession>A0A3B0WFK1</accession>
<dbReference type="InterPro" id="IPR036465">
    <property type="entry name" value="vWFA_dom_sf"/>
</dbReference>
<name>A0A3B0WFK1_9ZZZZ</name>
<dbReference type="SUPFAM" id="SSF53300">
    <property type="entry name" value="vWA-like"/>
    <property type="match status" value="1"/>
</dbReference>